<proteinExistence type="predicted"/>
<name>A0A1B6NVV6_9ZZZZ</name>
<dbReference type="AlphaFoldDB" id="A0A1B6NVV6"/>
<dbReference type="EMBL" id="AYSL01000755">
    <property type="protein sequence ID" value="KTF07102.1"/>
    <property type="molecule type" value="Genomic_DNA"/>
</dbReference>
<evidence type="ECO:0000313" key="1">
    <source>
        <dbReference type="EMBL" id="KTF07102.1"/>
    </source>
</evidence>
<organism evidence="1">
    <name type="scientific">marine sediment metagenome</name>
    <dbReference type="NCBI Taxonomy" id="412755"/>
    <lineage>
        <taxon>unclassified sequences</taxon>
        <taxon>metagenomes</taxon>
        <taxon>ecological metagenomes</taxon>
    </lineage>
</organism>
<reference evidence="1" key="1">
    <citation type="submission" date="2013-11" db="EMBL/GenBank/DDBJ databases">
        <title>Microbial diversity, functional groups and degradation webs in Northern and Southern Mediterranean and Red Sea marine crude oil polluted sites.</title>
        <authorList>
            <person name="Daffonchio D."/>
            <person name="Mapelli F."/>
            <person name="Ferrer M."/>
            <person name="Richter M."/>
            <person name="Cherif A."/>
            <person name="Malkawi H.I."/>
            <person name="Yakimov M.M."/>
            <person name="Abdel-Fattah Y.R."/>
            <person name="Blaghen M."/>
            <person name="Golyshin P.N."/>
            <person name="Kalogerakis N."/>
            <person name="Boon N."/>
            <person name="Magagnini M."/>
            <person name="Fava F."/>
        </authorList>
    </citation>
    <scope>NUCLEOTIDE SEQUENCE</scope>
</reference>
<accession>A0A1B6NVV6</accession>
<feature type="non-terminal residue" evidence="1">
    <location>
        <position position="1"/>
    </location>
</feature>
<sequence>QKEAFVLPKTINISSELYQ</sequence>
<comment type="caution">
    <text evidence="1">The sequence shown here is derived from an EMBL/GenBank/DDBJ whole genome shotgun (WGS) entry which is preliminary data.</text>
</comment>
<protein>
    <submittedName>
        <fullName evidence="1">Uncharacterized protein</fullName>
    </submittedName>
</protein>
<gene>
    <name evidence="1" type="ORF">MGSAQ_001402</name>
</gene>